<reference evidence="2" key="1">
    <citation type="submission" date="2017-08" db="EMBL/GenBank/DDBJ databases">
        <authorList>
            <person name="Imhoff J.F."/>
            <person name="Rahn T."/>
            <person name="Kuenzel S."/>
            <person name="Neulinger S.C."/>
        </authorList>
    </citation>
    <scope>NUCLEOTIDE SEQUENCE</scope>
    <source>
        <strain evidence="2">DSM 11080</strain>
    </source>
</reference>
<keyword evidence="1" id="KW-0472">Membrane</keyword>
<dbReference type="Proteomes" id="UP001296776">
    <property type="component" value="Unassembled WGS sequence"/>
</dbReference>
<name>A0AAJ0X8H7_9GAMM</name>
<evidence type="ECO:0000256" key="1">
    <source>
        <dbReference type="SAM" id="Phobius"/>
    </source>
</evidence>
<protein>
    <submittedName>
        <fullName evidence="2">Uncharacterized protein</fullName>
    </submittedName>
</protein>
<feature type="transmembrane region" description="Helical" evidence="1">
    <location>
        <begin position="207"/>
        <end position="224"/>
    </location>
</feature>
<proteinExistence type="predicted"/>
<evidence type="ECO:0000313" key="2">
    <source>
        <dbReference type="EMBL" id="MBK1702995.1"/>
    </source>
</evidence>
<sequence>MICGLVGSSSAASLDIIPLWDGLFVAGAPVELQALVGSDTGGAARIVVTSDDYRLDYSFEIEAGEPLRLALPLRPGLSGRVKAAVELPDGSRLIESLTLTREPRAVTVTSSARLPLTGSGYGPIGRLVLTPSRLAALNGDQSAALAAYLARCGGLVVPGASAQGLALLRAAAGCGGAGIRANVSASLPTVQSVLLPAAPESNPQRSILLLLIPYLLFLLGVATLRRLGIWLLAVPAGAALVIAAALPAVTGGITASTIAVMHAGDTTMRWRAWLLADGGAGRERLPLASGTEVPRALDGGPVELVRSAEDATPALVLPTRLLHQRRFELAGIAPAPWSFRAHLTRDLVHLVNESNEVMPAGWLWTGDRALSLPPLAAGAGMEADIGSAVTAGGRRPDHDIPCPLEGLVDASGPALLLPLANEPLLGNQGWLIIELSPAIAEA</sequence>
<dbReference type="AlphaFoldDB" id="A0AAJ0X8H7"/>
<keyword evidence="1" id="KW-0812">Transmembrane</keyword>
<dbReference type="EMBL" id="NRSJ01000001">
    <property type="protein sequence ID" value="MBK1702995.1"/>
    <property type="molecule type" value="Genomic_DNA"/>
</dbReference>
<keyword evidence="3" id="KW-1185">Reference proteome</keyword>
<accession>A0AAJ0X8H7</accession>
<comment type="caution">
    <text evidence="2">The sequence shown here is derived from an EMBL/GenBank/DDBJ whole genome shotgun (WGS) entry which is preliminary data.</text>
</comment>
<keyword evidence="1" id="KW-1133">Transmembrane helix</keyword>
<gene>
    <name evidence="2" type="ORF">CKO40_00115</name>
</gene>
<evidence type="ECO:0000313" key="3">
    <source>
        <dbReference type="Proteomes" id="UP001296776"/>
    </source>
</evidence>
<organism evidence="2 3">
    <name type="scientific">Halochromatium glycolicum</name>
    <dbReference type="NCBI Taxonomy" id="85075"/>
    <lineage>
        <taxon>Bacteria</taxon>
        <taxon>Pseudomonadati</taxon>
        <taxon>Pseudomonadota</taxon>
        <taxon>Gammaproteobacteria</taxon>
        <taxon>Chromatiales</taxon>
        <taxon>Chromatiaceae</taxon>
        <taxon>Halochromatium</taxon>
    </lineage>
</organism>
<reference evidence="2" key="2">
    <citation type="journal article" date="2020" name="Microorganisms">
        <title>Osmotic Adaptation and Compatible Solute Biosynthesis of Phototrophic Bacteria as Revealed from Genome Analyses.</title>
        <authorList>
            <person name="Imhoff J.F."/>
            <person name="Rahn T."/>
            <person name="Kunzel S."/>
            <person name="Keller A."/>
            <person name="Neulinger S.C."/>
        </authorList>
    </citation>
    <scope>NUCLEOTIDE SEQUENCE</scope>
    <source>
        <strain evidence="2">DSM 11080</strain>
    </source>
</reference>
<feature type="transmembrane region" description="Helical" evidence="1">
    <location>
        <begin position="230"/>
        <end position="261"/>
    </location>
</feature>